<sequence>MGCVKEAYFLLNGVSSDQLAEVLLNMGGWGVNYFIEERRGGRWMYAFFREVKRQDDYFLVKVGLREKDRWKWGEVFMVRLLEDGGGVRMVVRRVRGVGRIGSDLVGYWIVENARKHYPDVLLEDGTTF</sequence>
<name>A0A7C1CG66_9CREN</name>
<reference evidence="1" key="1">
    <citation type="journal article" date="2020" name="mSystems">
        <title>Genome- and Community-Level Interaction Insights into Carbon Utilization and Element Cycling Functions of Hydrothermarchaeota in Hydrothermal Sediment.</title>
        <authorList>
            <person name="Zhou Z."/>
            <person name="Liu Y."/>
            <person name="Xu W."/>
            <person name="Pan J."/>
            <person name="Luo Z.H."/>
            <person name="Li M."/>
        </authorList>
    </citation>
    <scope>NUCLEOTIDE SEQUENCE [LARGE SCALE GENOMIC DNA]</scope>
    <source>
        <strain evidence="1">SpSt-116</strain>
    </source>
</reference>
<dbReference type="AlphaFoldDB" id="A0A7C1CG66"/>
<organism evidence="1">
    <name type="scientific">Thermofilum adornatum</name>
    <dbReference type="NCBI Taxonomy" id="1365176"/>
    <lineage>
        <taxon>Archaea</taxon>
        <taxon>Thermoproteota</taxon>
        <taxon>Thermoprotei</taxon>
        <taxon>Thermofilales</taxon>
        <taxon>Thermofilaceae</taxon>
        <taxon>Thermofilum</taxon>
    </lineage>
</organism>
<comment type="caution">
    <text evidence="1">The sequence shown here is derived from an EMBL/GenBank/DDBJ whole genome shotgun (WGS) entry which is preliminary data.</text>
</comment>
<evidence type="ECO:0000313" key="1">
    <source>
        <dbReference type="EMBL" id="HDP15198.1"/>
    </source>
</evidence>
<gene>
    <name evidence="1" type="ORF">ENN26_05410</name>
</gene>
<accession>A0A7C1CG66</accession>
<dbReference type="EMBL" id="DSAY01000097">
    <property type="protein sequence ID" value="HDP15198.1"/>
    <property type="molecule type" value="Genomic_DNA"/>
</dbReference>
<proteinExistence type="predicted"/>
<protein>
    <submittedName>
        <fullName evidence="1">Uncharacterized protein</fullName>
    </submittedName>
</protein>